<organism evidence="1 2">
    <name type="scientific">Elysia crispata</name>
    <name type="common">lettuce slug</name>
    <dbReference type="NCBI Taxonomy" id="231223"/>
    <lineage>
        <taxon>Eukaryota</taxon>
        <taxon>Metazoa</taxon>
        <taxon>Spiralia</taxon>
        <taxon>Lophotrochozoa</taxon>
        <taxon>Mollusca</taxon>
        <taxon>Gastropoda</taxon>
        <taxon>Heterobranchia</taxon>
        <taxon>Euthyneura</taxon>
        <taxon>Panpulmonata</taxon>
        <taxon>Sacoglossa</taxon>
        <taxon>Placobranchoidea</taxon>
        <taxon>Plakobranchidae</taxon>
        <taxon>Elysia</taxon>
    </lineage>
</organism>
<dbReference type="Proteomes" id="UP001283361">
    <property type="component" value="Unassembled WGS sequence"/>
</dbReference>
<evidence type="ECO:0000313" key="1">
    <source>
        <dbReference type="EMBL" id="KAK3733174.1"/>
    </source>
</evidence>
<keyword evidence="2" id="KW-1185">Reference proteome</keyword>
<accession>A0AAE1CSU6</accession>
<evidence type="ECO:0000313" key="2">
    <source>
        <dbReference type="Proteomes" id="UP001283361"/>
    </source>
</evidence>
<comment type="caution">
    <text evidence="1">The sequence shown here is derived from an EMBL/GenBank/DDBJ whole genome shotgun (WGS) entry which is preliminary data.</text>
</comment>
<reference evidence="1" key="1">
    <citation type="journal article" date="2023" name="G3 (Bethesda)">
        <title>A reference genome for the long-term kleptoplast-retaining sea slug Elysia crispata morphotype clarki.</title>
        <authorList>
            <person name="Eastman K.E."/>
            <person name="Pendleton A.L."/>
            <person name="Shaikh M.A."/>
            <person name="Suttiyut T."/>
            <person name="Ogas R."/>
            <person name="Tomko P."/>
            <person name="Gavelis G."/>
            <person name="Widhalm J.R."/>
            <person name="Wisecaver J.H."/>
        </authorList>
    </citation>
    <scope>NUCLEOTIDE SEQUENCE</scope>
    <source>
        <strain evidence="1">ECLA1</strain>
    </source>
</reference>
<dbReference type="EMBL" id="JAWDGP010006910">
    <property type="protein sequence ID" value="KAK3733174.1"/>
    <property type="molecule type" value="Genomic_DNA"/>
</dbReference>
<gene>
    <name evidence="1" type="ORF">RRG08_046095</name>
</gene>
<name>A0AAE1CSU6_9GAST</name>
<dbReference type="AlphaFoldDB" id="A0AAE1CSU6"/>
<sequence length="73" mass="8155">MLVLSHALAYSVKYACAISCLDVLCEVRLCSHSLMYPVNSQVLSHSLMYSVKYAWAMSHLGILSEVRKCYVAP</sequence>
<protein>
    <submittedName>
        <fullName evidence="1">Uncharacterized protein</fullName>
    </submittedName>
</protein>
<proteinExistence type="predicted"/>